<feature type="domain" description="Response regulatory" evidence="6">
    <location>
        <begin position="3"/>
        <end position="128"/>
    </location>
</feature>
<organism evidence="8 9">
    <name type="scientific">Lactiplantibacillus plajomi</name>
    <dbReference type="NCBI Taxonomy" id="1457217"/>
    <lineage>
        <taxon>Bacteria</taxon>
        <taxon>Bacillati</taxon>
        <taxon>Bacillota</taxon>
        <taxon>Bacilli</taxon>
        <taxon>Lactobacillales</taxon>
        <taxon>Lactobacillaceae</taxon>
        <taxon>Lactiplantibacillus</taxon>
    </lineage>
</organism>
<comment type="caution">
    <text evidence="8">The sequence shown here is derived from an EMBL/GenBank/DDBJ whole genome shotgun (WGS) entry which is preliminary data.</text>
</comment>
<dbReference type="InterPro" id="IPR001789">
    <property type="entry name" value="Sig_transdc_resp-reg_receiver"/>
</dbReference>
<evidence type="ECO:0000256" key="5">
    <source>
        <dbReference type="PROSITE-ProRule" id="PRU00169"/>
    </source>
</evidence>
<reference evidence="8 9" key="1">
    <citation type="submission" date="2024-09" db="EMBL/GenBank/DDBJ databases">
        <authorList>
            <person name="Sun Q."/>
            <person name="Mori K."/>
        </authorList>
    </citation>
    <scope>NUCLEOTIDE SEQUENCE [LARGE SCALE GENOMIC DNA]</scope>
    <source>
        <strain evidence="8 9">TBRC 4575</strain>
    </source>
</reference>
<keyword evidence="2" id="KW-0902">Two-component regulatory system</keyword>
<feature type="domain" description="HTH LytTR-type" evidence="7">
    <location>
        <begin position="146"/>
        <end position="247"/>
    </location>
</feature>
<dbReference type="PROSITE" id="PS50930">
    <property type="entry name" value="HTH_LYTTR"/>
    <property type="match status" value="1"/>
</dbReference>
<comment type="function">
    <text evidence="4">Required for high-level post-exponential phase expression of a series of secreted proteins.</text>
</comment>
<evidence type="ECO:0000256" key="4">
    <source>
        <dbReference type="ARBA" id="ARBA00037164"/>
    </source>
</evidence>
<accession>A0ABV6JZF8</accession>
<dbReference type="RefSeq" id="WP_137643910.1">
    <property type="nucleotide sequence ID" value="NZ_BAABRM010000001.1"/>
</dbReference>
<keyword evidence="3" id="KW-0010">Activator</keyword>
<dbReference type="InterPro" id="IPR011006">
    <property type="entry name" value="CheY-like_superfamily"/>
</dbReference>
<evidence type="ECO:0000256" key="3">
    <source>
        <dbReference type="ARBA" id="ARBA00023159"/>
    </source>
</evidence>
<name>A0ABV6JZF8_9LACO</name>
<dbReference type="Pfam" id="PF00072">
    <property type="entry name" value="Response_reg"/>
    <property type="match status" value="1"/>
</dbReference>
<dbReference type="InterPro" id="IPR007492">
    <property type="entry name" value="LytTR_DNA-bd_dom"/>
</dbReference>
<gene>
    <name evidence="8" type="ORF">ACFFGS_00190</name>
</gene>
<feature type="modified residue" description="4-aspartylphosphate" evidence="5">
    <location>
        <position position="61"/>
    </location>
</feature>
<dbReference type="PROSITE" id="PS50110">
    <property type="entry name" value="RESPONSE_REGULATORY"/>
    <property type="match status" value="1"/>
</dbReference>
<evidence type="ECO:0000313" key="8">
    <source>
        <dbReference type="EMBL" id="MFC0422605.1"/>
    </source>
</evidence>
<dbReference type="CDD" id="cd17533">
    <property type="entry name" value="REC_LytTR_AgrA-like"/>
    <property type="match status" value="1"/>
</dbReference>
<dbReference type="EMBL" id="JBHLUK010000002">
    <property type="protein sequence ID" value="MFC0422605.1"/>
    <property type="molecule type" value="Genomic_DNA"/>
</dbReference>
<evidence type="ECO:0000259" key="6">
    <source>
        <dbReference type="PROSITE" id="PS50110"/>
    </source>
</evidence>
<dbReference type="PANTHER" id="PTHR37299">
    <property type="entry name" value="TRANSCRIPTIONAL REGULATOR-RELATED"/>
    <property type="match status" value="1"/>
</dbReference>
<dbReference type="Pfam" id="PF04397">
    <property type="entry name" value="LytTR"/>
    <property type="match status" value="1"/>
</dbReference>
<keyword evidence="9" id="KW-1185">Reference proteome</keyword>
<evidence type="ECO:0000256" key="2">
    <source>
        <dbReference type="ARBA" id="ARBA00023012"/>
    </source>
</evidence>
<dbReference type="Gene3D" id="3.40.50.2300">
    <property type="match status" value="1"/>
</dbReference>
<keyword evidence="5" id="KW-0597">Phosphoprotein</keyword>
<evidence type="ECO:0000259" key="7">
    <source>
        <dbReference type="PROSITE" id="PS50930"/>
    </source>
</evidence>
<evidence type="ECO:0000256" key="1">
    <source>
        <dbReference type="ARBA" id="ARBA00022490"/>
    </source>
</evidence>
<dbReference type="Proteomes" id="UP001589855">
    <property type="component" value="Unassembled WGS sequence"/>
</dbReference>
<dbReference type="SMART" id="SM00850">
    <property type="entry name" value="LytTR"/>
    <property type="match status" value="1"/>
</dbReference>
<proteinExistence type="predicted"/>
<dbReference type="SMART" id="SM00448">
    <property type="entry name" value="REC"/>
    <property type="match status" value="1"/>
</dbReference>
<dbReference type="InterPro" id="IPR046947">
    <property type="entry name" value="LytR-like"/>
</dbReference>
<evidence type="ECO:0000313" key="9">
    <source>
        <dbReference type="Proteomes" id="UP001589855"/>
    </source>
</evidence>
<dbReference type="PANTHER" id="PTHR37299:SF3">
    <property type="entry name" value="STAGE 0 SPORULATION PROTEIN A HOMOLOG"/>
    <property type="match status" value="1"/>
</dbReference>
<keyword evidence="1" id="KW-0963">Cytoplasm</keyword>
<dbReference type="Gene3D" id="2.40.50.1020">
    <property type="entry name" value="LytTr DNA-binding domain"/>
    <property type="match status" value="1"/>
</dbReference>
<protein>
    <submittedName>
        <fullName evidence="8">Response regulator transcription factor</fullName>
    </submittedName>
</protein>
<sequence>MLKTFVVEDNPEQLATLREIIANHIMINEFDMALTLATPRAQELLDYLDGQPVQEGLYFLDIEYPEQELNGLTLASKIREQDVNAKIVFVSTHAEMAFLTFERRIEPLDFIVKDLGAATVKEKVETDIRVAYERYTKQGVASEAMFSYAKGGQLFNVPLAQVLFIETGMSRNRLVLHLEERLVQYNGKISDETTAHPELFRVHKSFLVNPQKLVRIDKKHQLGYFANGETVDIATRKMRDLVKLIQKSQWTVTFDEN</sequence>
<dbReference type="SUPFAM" id="SSF52172">
    <property type="entry name" value="CheY-like"/>
    <property type="match status" value="1"/>
</dbReference>